<evidence type="ECO:0000256" key="10">
    <source>
        <dbReference type="ARBA" id="ARBA00023114"/>
    </source>
</evidence>
<dbReference type="InterPro" id="IPR049712">
    <property type="entry name" value="Poly_export"/>
</dbReference>
<keyword evidence="7" id="KW-0732">Signal</keyword>
<evidence type="ECO:0000256" key="14">
    <source>
        <dbReference type="ARBA" id="ARBA00023288"/>
    </source>
</evidence>
<evidence type="ECO:0000256" key="1">
    <source>
        <dbReference type="ARBA" id="ARBA00004571"/>
    </source>
</evidence>
<keyword evidence="13" id="KW-0998">Cell outer membrane</keyword>
<dbReference type="GO" id="GO:0006811">
    <property type="term" value="P:monoatomic ion transport"/>
    <property type="evidence" value="ECO:0007669"/>
    <property type="project" value="UniProtKB-KW"/>
</dbReference>
<keyword evidence="14" id="KW-0449">Lipoprotein</keyword>
<dbReference type="Gene3D" id="3.30.1950.10">
    <property type="entry name" value="wza like domain"/>
    <property type="match status" value="1"/>
</dbReference>
<gene>
    <name evidence="17" type="ORF">NS226_12175</name>
</gene>
<keyword evidence="6" id="KW-0812">Transmembrane</keyword>
<dbReference type="GO" id="GO:0015159">
    <property type="term" value="F:polysaccharide transmembrane transporter activity"/>
    <property type="evidence" value="ECO:0007669"/>
    <property type="project" value="InterPro"/>
</dbReference>
<comment type="caution">
    <text evidence="17">The sequence shown here is derived from an EMBL/GenBank/DDBJ whole genome shotgun (WGS) entry which is preliminary data.</text>
</comment>
<keyword evidence="8" id="KW-0625">Polysaccharide transport</keyword>
<accession>A0A175R9S6</accession>
<dbReference type="GO" id="GO:0015288">
    <property type="term" value="F:porin activity"/>
    <property type="evidence" value="ECO:0007669"/>
    <property type="project" value="UniProtKB-KW"/>
</dbReference>
<evidence type="ECO:0000259" key="15">
    <source>
        <dbReference type="Pfam" id="PF02563"/>
    </source>
</evidence>
<keyword evidence="9" id="KW-0406">Ion transport</keyword>
<evidence type="ECO:0000256" key="4">
    <source>
        <dbReference type="ARBA" id="ARBA00022452"/>
    </source>
</evidence>
<evidence type="ECO:0000259" key="16">
    <source>
        <dbReference type="Pfam" id="PF22461"/>
    </source>
</evidence>
<feature type="domain" description="Polysaccharide export protein N-terminal" evidence="15">
    <location>
        <begin position="86"/>
        <end position="174"/>
    </location>
</feature>
<comment type="subcellular location">
    <subcellularLocation>
        <location evidence="1">Cell outer membrane</location>
        <topology evidence="1">Multi-pass membrane protein</topology>
    </subcellularLocation>
</comment>
<dbReference type="GO" id="GO:0009279">
    <property type="term" value="C:cell outer membrane"/>
    <property type="evidence" value="ECO:0007669"/>
    <property type="project" value="UniProtKB-SubCell"/>
</dbReference>
<reference evidence="17 18" key="1">
    <citation type="journal article" date="2016" name="Front. Microbiol.">
        <title>Genomic Resource of Rice Seed Associated Bacteria.</title>
        <authorList>
            <person name="Midha S."/>
            <person name="Bansal K."/>
            <person name="Sharma S."/>
            <person name="Kumar N."/>
            <person name="Patil P.P."/>
            <person name="Chaudhry V."/>
            <person name="Patil P.B."/>
        </authorList>
    </citation>
    <scope>NUCLEOTIDE SEQUENCE [LARGE SCALE GENOMIC DNA]</scope>
    <source>
        <strain evidence="17 18">NS226</strain>
    </source>
</reference>
<name>A0A175R9S6_9HYPH</name>
<dbReference type="Pfam" id="PF22461">
    <property type="entry name" value="SLBB_2"/>
    <property type="match status" value="2"/>
</dbReference>
<evidence type="ECO:0000256" key="6">
    <source>
        <dbReference type="ARBA" id="ARBA00022692"/>
    </source>
</evidence>
<feature type="domain" description="SLBB" evidence="16">
    <location>
        <begin position="273"/>
        <end position="363"/>
    </location>
</feature>
<keyword evidence="5" id="KW-0762">Sugar transport</keyword>
<dbReference type="PANTHER" id="PTHR33619:SF3">
    <property type="entry name" value="POLYSACCHARIDE EXPORT PROTEIN GFCE-RELATED"/>
    <property type="match status" value="1"/>
</dbReference>
<dbReference type="Pfam" id="PF02563">
    <property type="entry name" value="Poly_export"/>
    <property type="match status" value="1"/>
</dbReference>
<protein>
    <submittedName>
        <fullName evidence="17">Sugar ABC transporter substrate-binding protein</fullName>
    </submittedName>
</protein>
<dbReference type="InterPro" id="IPR054765">
    <property type="entry name" value="SLBB_dom"/>
</dbReference>
<dbReference type="Proteomes" id="UP000078272">
    <property type="component" value="Unassembled WGS sequence"/>
</dbReference>
<evidence type="ECO:0000256" key="3">
    <source>
        <dbReference type="ARBA" id="ARBA00022448"/>
    </source>
</evidence>
<dbReference type="GO" id="GO:0046930">
    <property type="term" value="C:pore complex"/>
    <property type="evidence" value="ECO:0007669"/>
    <property type="project" value="UniProtKB-KW"/>
</dbReference>
<sequence length="403" mass="42658">MRPSGKAYLVSLTATLLALSGCSTLPHSGPDNRAIESQASVYLAAQKQEQAPYALVDLTPNVLAFFPLESRKSLSSGFGPSRKGPPALPLGVGDVVSITLFESAAGGLFIPADAGSRPGNFITLPNQTVDTRGLINVPYAGSIRAAGRLPEEIRADIEQRLADRAIEPQVVINLVQSRSSQISVLGDVNSAAKIEINPSGERVLDAISAAGGLSAPGREVYVTLQRGSTTATVPFEELLSNPRENIFLYPGDVVYVNRERRTYLAFGASGLSGRVDFDESNLTLAEALGKVGGLLDSRADAAQIFLYRLVDTATLARMGVQVEGNAGKAGGQYPVIFRLNLRKPDGLFLAQKFAMHDKDILYVSNSDSTEVTKFLAVVNSVTSGVAGPATDAALIRGAERTLR</sequence>
<evidence type="ECO:0000256" key="7">
    <source>
        <dbReference type="ARBA" id="ARBA00022729"/>
    </source>
</evidence>
<dbReference type="PATRIC" id="fig|401562.3.peg.1981"/>
<dbReference type="PROSITE" id="PS51257">
    <property type="entry name" value="PROKAR_LIPOPROTEIN"/>
    <property type="match status" value="1"/>
</dbReference>
<evidence type="ECO:0000256" key="12">
    <source>
        <dbReference type="ARBA" id="ARBA00023139"/>
    </source>
</evidence>
<dbReference type="EMBL" id="LDPZ01000023">
    <property type="protein sequence ID" value="KTQ95303.1"/>
    <property type="molecule type" value="Genomic_DNA"/>
</dbReference>
<evidence type="ECO:0000256" key="13">
    <source>
        <dbReference type="ARBA" id="ARBA00023237"/>
    </source>
</evidence>
<dbReference type="PANTHER" id="PTHR33619">
    <property type="entry name" value="POLYSACCHARIDE EXPORT PROTEIN GFCE-RELATED"/>
    <property type="match status" value="1"/>
</dbReference>
<organism evidence="17 18">
    <name type="scientific">Aureimonas ureilytica</name>
    <dbReference type="NCBI Taxonomy" id="401562"/>
    <lineage>
        <taxon>Bacteria</taxon>
        <taxon>Pseudomonadati</taxon>
        <taxon>Pseudomonadota</taxon>
        <taxon>Alphaproteobacteria</taxon>
        <taxon>Hyphomicrobiales</taxon>
        <taxon>Aurantimonadaceae</taxon>
        <taxon>Aureimonas</taxon>
    </lineage>
</organism>
<comment type="similarity">
    <text evidence="2">Belongs to the BexD/CtrA/VexA family.</text>
</comment>
<evidence type="ECO:0000256" key="8">
    <source>
        <dbReference type="ARBA" id="ARBA00023047"/>
    </source>
</evidence>
<keyword evidence="10" id="KW-0626">Porin</keyword>
<evidence type="ECO:0000313" key="18">
    <source>
        <dbReference type="Proteomes" id="UP000078272"/>
    </source>
</evidence>
<dbReference type="AlphaFoldDB" id="A0A175R9S6"/>
<dbReference type="Gene3D" id="3.10.560.10">
    <property type="entry name" value="Outer membrane lipoprotein wza domain like"/>
    <property type="match status" value="2"/>
</dbReference>
<feature type="domain" description="SLBB" evidence="16">
    <location>
        <begin position="181"/>
        <end position="256"/>
    </location>
</feature>
<keyword evidence="11" id="KW-0472">Membrane</keyword>
<dbReference type="InterPro" id="IPR003715">
    <property type="entry name" value="Poly_export_N"/>
</dbReference>
<evidence type="ECO:0000256" key="5">
    <source>
        <dbReference type="ARBA" id="ARBA00022597"/>
    </source>
</evidence>
<keyword evidence="3" id="KW-0813">Transport</keyword>
<keyword evidence="4" id="KW-1134">Transmembrane beta strand</keyword>
<dbReference type="RefSeq" id="WP_058635204.1">
    <property type="nucleotide sequence ID" value="NZ_LDPZ01000023.1"/>
</dbReference>
<dbReference type="STRING" id="401562.NS365_19405"/>
<keyword evidence="12" id="KW-0564">Palmitate</keyword>
<evidence type="ECO:0000256" key="9">
    <source>
        <dbReference type="ARBA" id="ARBA00023065"/>
    </source>
</evidence>
<evidence type="ECO:0000256" key="2">
    <source>
        <dbReference type="ARBA" id="ARBA00009450"/>
    </source>
</evidence>
<evidence type="ECO:0000256" key="11">
    <source>
        <dbReference type="ARBA" id="ARBA00023136"/>
    </source>
</evidence>
<dbReference type="OrthoDB" id="7198507at2"/>
<evidence type="ECO:0000313" key="17">
    <source>
        <dbReference type="EMBL" id="KTQ95303.1"/>
    </source>
</evidence>
<proteinExistence type="inferred from homology"/>